<dbReference type="PANTHER" id="PTHR30204:SF69">
    <property type="entry name" value="MERR-FAMILY TRANSCRIPTIONAL REGULATOR"/>
    <property type="match status" value="1"/>
</dbReference>
<dbReference type="KEGG" id="tci:A7K98_12135"/>
<dbReference type="PROSITE" id="PS00552">
    <property type="entry name" value="HTH_MERR_1"/>
    <property type="match status" value="1"/>
</dbReference>
<dbReference type="OrthoDB" id="9808480at2"/>
<dbReference type="SUPFAM" id="SSF46955">
    <property type="entry name" value="Putative DNA-binding domain"/>
    <property type="match status" value="1"/>
</dbReference>
<evidence type="ECO:0000259" key="6">
    <source>
        <dbReference type="PROSITE" id="PS50937"/>
    </source>
</evidence>
<dbReference type="PRINTS" id="PR00040">
    <property type="entry name" value="HTHMERR"/>
</dbReference>
<dbReference type="InterPro" id="IPR047057">
    <property type="entry name" value="MerR_fam"/>
</dbReference>
<keyword evidence="4" id="KW-0804">Transcription</keyword>
<dbReference type="PANTHER" id="PTHR30204">
    <property type="entry name" value="REDOX-CYCLING DRUG-SENSING TRANSCRIPTIONAL ACTIVATOR SOXR"/>
    <property type="match status" value="1"/>
</dbReference>
<dbReference type="AlphaFoldDB" id="A0A1Y0LDL3"/>
<dbReference type="SMART" id="SM00422">
    <property type="entry name" value="HTH_MERR"/>
    <property type="match status" value="1"/>
</dbReference>
<dbReference type="Proteomes" id="UP000195814">
    <property type="component" value="Chromosome"/>
</dbReference>
<dbReference type="InterPro" id="IPR009061">
    <property type="entry name" value="DNA-bd_dom_put_sf"/>
</dbReference>
<feature type="coiled-coil region" evidence="5">
    <location>
        <begin position="76"/>
        <end position="103"/>
    </location>
</feature>
<dbReference type="EMBL" id="CP015581">
    <property type="protein sequence ID" value="ARV00208.1"/>
    <property type="molecule type" value="Genomic_DNA"/>
</dbReference>
<keyword evidence="9" id="KW-1185">Reference proteome</keyword>
<gene>
    <name evidence="7" type="ORF">A7K98_12135</name>
    <name evidence="8" type="ORF">A7K99_12130</name>
</gene>
<evidence type="ECO:0000256" key="2">
    <source>
        <dbReference type="ARBA" id="ARBA00023015"/>
    </source>
</evidence>
<dbReference type="GO" id="GO:0003677">
    <property type="term" value="F:DNA binding"/>
    <property type="evidence" value="ECO:0007669"/>
    <property type="project" value="UniProtKB-KW"/>
</dbReference>
<dbReference type="PROSITE" id="PS50937">
    <property type="entry name" value="HTH_MERR_2"/>
    <property type="match status" value="1"/>
</dbReference>
<keyword evidence="3" id="KW-0238">DNA-binding</keyword>
<reference evidence="9 10" key="1">
    <citation type="submission" date="2016-05" db="EMBL/GenBank/DDBJ databases">
        <title>Complete genome sequence of two 2,5-diketo-D-glunonic acid producing strain Tatumella citrea.</title>
        <authorList>
            <person name="Duan C."/>
            <person name="Yang J."/>
            <person name="Yang S."/>
        </authorList>
    </citation>
    <scope>NUCLEOTIDE SEQUENCE [LARGE SCALE GENOMIC DNA]</scope>
    <source>
        <strain evidence="8 9">ATCC 39140</strain>
        <strain evidence="7 10">DSM 13699</strain>
    </source>
</reference>
<keyword evidence="2" id="KW-0805">Transcription regulation</keyword>
<evidence type="ECO:0000313" key="10">
    <source>
        <dbReference type="Proteomes" id="UP000195814"/>
    </source>
</evidence>
<sequence length="122" mass="13280">MLIGELAAKSGVSRDTIRYYQRIGLIGPAPSNGGTNNYRCYTARDLTRLGMIRHARALGFSSGEITEVIVARGDEQLSVDEKRARLQAKLEQVEAKAIALAALESGLRATLEKVGQPCEDDF</sequence>
<evidence type="ECO:0000256" key="3">
    <source>
        <dbReference type="ARBA" id="ARBA00023125"/>
    </source>
</evidence>
<dbReference type="InterPro" id="IPR000551">
    <property type="entry name" value="MerR-type_HTH_dom"/>
</dbReference>
<feature type="domain" description="HTH merR-type" evidence="6">
    <location>
        <begin position="1"/>
        <end position="71"/>
    </location>
</feature>
<evidence type="ECO:0000313" key="9">
    <source>
        <dbReference type="Proteomes" id="UP000195729"/>
    </source>
</evidence>
<dbReference type="Proteomes" id="UP000195729">
    <property type="component" value="Chromosome"/>
</dbReference>
<evidence type="ECO:0000256" key="1">
    <source>
        <dbReference type="ARBA" id="ARBA00022491"/>
    </source>
</evidence>
<dbReference type="RefSeq" id="WP_087490488.1">
    <property type="nucleotide sequence ID" value="NZ_CP015579.1"/>
</dbReference>
<keyword evidence="5" id="KW-0175">Coiled coil</keyword>
<protein>
    <submittedName>
        <fullName evidence="7">Transcriptional regulator</fullName>
    </submittedName>
</protein>
<evidence type="ECO:0000256" key="5">
    <source>
        <dbReference type="SAM" id="Coils"/>
    </source>
</evidence>
<dbReference type="Gene3D" id="1.10.1660.10">
    <property type="match status" value="1"/>
</dbReference>
<evidence type="ECO:0000313" key="8">
    <source>
        <dbReference type="EMBL" id="ARV00208.1"/>
    </source>
</evidence>
<dbReference type="Pfam" id="PF13411">
    <property type="entry name" value="MerR_1"/>
    <property type="match status" value="1"/>
</dbReference>
<evidence type="ECO:0000256" key="4">
    <source>
        <dbReference type="ARBA" id="ARBA00023163"/>
    </source>
</evidence>
<proteinExistence type="predicted"/>
<keyword evidence="1" id="KW-0678">Repressor</keyword>
<dbReference type="GO" id="GO:0003700">
    <property type="term" value="F:DNA-binding transcription factor activity"/>
    <property type="evidence" value="ECO:0007669"/>
    <property type="project" value="InterPro"/>
</dbReference>
<dbReference type="EMBL" id="CP015579">
    <property type="protein sequence ID" value="ARU96171.1"/>
    <property type="molecule type" value="Genomic_DNA"/>
</dbReference>
<accession>A0A1Y0LDL3</accession>
<organism evidence="7 10">
    <name type="scientific">Tatumella citrea</name>
    <name type="common">Pantoea citrea</name>
    <dbReference type="NCBI Taxonomy" id="53336"/>
    <lineage>
        <taxon>Bacteria</taxon>
        <taxon>Pseudomonadati</taxon>
        <taxon>Pseudomonadota</taxon>
        <taxon>Gammaproteobacteria</taxon>
        <taxon>Enterobacterales</taxon>
        <taxon>Erwiniaceae</taxon>
        <taxon>Tatumella</taxon>
    </lineage>
</organism>
<name>A0A1Y0LDL3_TATCI</name>
<evidence type="ECO:0000313" key="7">
    <source>
        <dbReference type="EMBL" id="ARU96171.1"/>
    </source>
</evidence>